<organism evidence="2 3">
    <name type="scientific">Rhizoctonia solani</name>
    <dbReference type="NCBI Taxonomy" id="456999"/>
    <lineage>
        <taxon>Eukaryota</taxon>
        <taxon>Fungi</taxon>
        <taxon>Dikarya</taxon>
        <taxon>Basidiomycota</taxon>
        <taxon>Agaricomycotina</taxon>
        <taxon>Agaricomycetes</taxon>
        <taxon>Cantharellales</taxon>
        <taxon>Ceratobasidiaceae</taxon>
        <taxon>Rhizoctonia</taxon>
    </lineage>
</organism>
<protein>
    <submittedName>
        <fullName evidence="2">Uncharacterized protein</fullName>
    </submittedName>
</protein>
<dbReference type="Proteomes" id="UP000663827">
    <property type="component" value="Unassembled WGS sequence"/>
</dbReference>
<dbReference type="EMBL" id="CAJNJQ010002561">
    <property type="protein sequence ID" value="CAE7179720.1"/>
    <property type="molecule type" value="Genomic_DNA"/>
</dbReference>
<evidence type="ECO:0000313" key="2">
    <source>
        <dbReference type="EMBL" id="CAE7179720.1"/>
    </source>
</evidence>
<evidence type="ECO:0000313" key="3">
    <source>
        <dbReference type="Proteomes" id="UP000663827"/>
    </source>
</evidence>
<feature type="region of interest" description="Disordered" evidence="1">
    <location>
        <begin position="15"/>
        <end position="90"/>
    </location>
</feature>
<proteinExistence type="predicted"/>
<reference evidence="2" key="1">
    <citation type="submission" date="2021-01" db="EMBL/GenBank/DDBJ databases">
        <authorList>
            <person name="Kaushik A."/>
        </authorList>
    </citation>
    <scope>NUCLEOTIDE SEQUENCE</scope>
    <source>
        <strain evidence="2">AG5</strain>
    </source>
</reference>
<accession>A0A8H3E5H9</accession>
<feature type="compositionally biased region" description="Polar residues" evidence="1">
    <location>
        <begin position="41"/>
        <end position="63"/>
    </location>
</feature>
<dbReference type="AlphaFoldDB" id="A0A8H3E5H9"/>
<comment type="caution">
    <text evidence="2">The sequence shown here is derived from an EMBL/GenBank/DDBJ whole genome shotgun (WGS) entry which is preliminary data.</text>
</comment>
<sequence length="90" mass="9407">MTGISDHWDTHVVHRCEGTTGDSGTVAPTGSLAMSEESRNGSESTDPSGEATLVNSPIATRQMPTGERDRRDVNGSNSTASPTTGMSKLE</sequence>
<feature type="compositionally biased region" description="Polar residues" evidence="1">
    <location>
        <begin position="74"/>
        <end position="90"/>
    </location>
</feature>
<gene>
    <name evidence="2" type="ORF">RDB_LOCUS115216</name>
</gene>
<evidence type="ECO:0000256" key="1">
    <source>
        <dbReference type="SAM" id="MobiDB-lite"/>
    </source>
</evidence>
<name>A0A8H3E5H9_9AGAM</name>